<dbReference type="SUPFAM" id="SSF53098">
    <property type="entry name" value="Ribonuclease H-like"/>
    <property type="match status" value="1"/>
</dbReference>
<feature type="non-terminal residue" evidence="1">
    <location>
        <position position="165"/>
    </location>
</feature>
<sequence>MHEDCIAYGYDIDLHQILICFLKIKILCLNLLHLKKNPNKRYNLQFSRFSYGIIQKITYNFDQNAGERFKNSNQLALGLLLLTISNATVERAFSIYNIIKYKLRNRLSLDVAKAVMRIRYYLKFKNITSVDFEPTTSIIEKFNKSIYDDSNVGDFMKILKLFESI</sequence>
<proteinExistence type="predicted"/>
<reference evidence="1" key="1">
    <citation type="journal article" date="2011" name="Proc. Natl. Acad. Sci. U.S.A.">
        <title>The genome of the fire ant Solenopsis invicta.</title>
        <authorList>
            <person name="Wurm Y."/>
            <person name="Wang J."/>
            <person name="Riba-Grognuz O."/>
            <person name="Corona M."/>
            <person name="Nygaard S."/>
            <person name="Hunt B.G."/>
            <person name="Ingram K.K."/>
            <person name="Falquet L."/>
            <person name="Nipitwattanaphon M."/>
            <person name="Gotzek D."/>
            <person name="Dijkstra M.B."/>
            <person name="Oettler J."/>
            <person name="Comtesse F."/>
            <person name="Shih C.J."/>
            <person name="Wu W.J."/>
            <person name="Yang C.C."/>
            <person name="Thomas J."/>
            <person name="Beaudoing E."/>
            <person name="Pradervand S."/>
            <person name="Flegel V."/>
            <person name="Cook E.D."/>
            <person name="Fabbretti R."/>
            <person name="Stockinger H."/>
            <person name="Long L."/>
            <person name="Farmerie W.G."/>
            <person name="Oakey J."/>
            <person name="Boomsma J.J."/>
            <person name="Pamilo P."/>
            <person name="Yi S.V."/>
            <person name="Heinze J."/>
            <person name="Goodisman M.A."/>
            <person name="Farinelli L."/>
            <person name="Harshman K."/>
            <person name="Hulo N."/>
            <person name="Cerutti L."/>
            <person name="Xenarios I."/>
            <person name="Shoemaker D."/>
            <person name="Keller L."/>
        </authorList>
    </citation>
    <scope>NUCLEOTIDE SEQUENCE [LARGE SCALE GENOMIC DNA]</scope>
</reference>
<evidence type="ECO:0008006" key="2">
    <source>
        <dbReference type="Google" id="ProtNLM"/>
    </source>
</evidence>
<gene>
    <name evidence="1" type="ORF">SINV_00260</name>
</gene>
<dbReference type="EMBL" id="GL766520">
    <property type="protein sequence ID" value="EFZ15102.1"/>
    <property type="molecule type" value="Genomic_DNA"/>
</dbReference>
<accession>E9IWF0</accession>
<evidence type="ECO:0000313" key="1">
    <source>
        <dbReference type="EMBL" id="EFZ15102.1"/>
    </source>
</evidence>
<name>E9IWF0_SOLIN</name>
<dbReference type="HOGENOM" id="CLU_1612892_0_0_1"/>
<protein>
    <recommendedName>
        <fullName evidence="2">HAT C-terminal dimerisation domain-containing protein</fullName>
    </recommendedName>
</protein>
<dbReference type="InterPro" id="IPR012337">
    <property type="entry name" value="RNaseH-like_sf"/>
</dbReference>
<organism>
    <name type="scientific">Solenopsis invicta</name>
    <name type="common">Red imported fire ant</name>
    <name type="synonym">Solenopsis wagneri</name>
    <dbReference type="NCBI Taxonomy" id="13686"/>
    <lineage>
        <taxon>Eukaryota</taxon>
        <taxon>Metazoa</taxon>
        <taxon>Ecdysozoa</taxon>
        <taxon>Arthropoda</taxon>
        <taxon>Hexapoda</taxon>
        <taxon>Insecta</taxon>
        <taxon>Pterygota</taxon>
        <taxon>Neoptera</taxon>
        <taxon>Endopterygota</taxon>
        <taxon>Hymenoptera</taxon>
        <taxon>Apocrita</taxon>
        <taxon>Aculeata</taxon>
        <taxon>Formicoidea</taxon>
        <taxon>Formicidae</taxon>
        <taxon>Myrmicinae</taxon>
        <taxon>Solenopsis</taxon>
    </lineage>
</organism>
<dbReference type="AlphaFoldDB" id="E9IWF0"/>